<accession>A0ABP0GA79</accession>
<feature type="domain" description="P-type" evidence="6">
    <location>
        <begin position="236"/>
        <end position="279"/>
    </location>
</feature>
<evidence type="ECO:0000256" key="1">
    <source>
        <dbReference type="ARBA" id="ARBA00004613"/>
    </source>
</evidence>
<feature type="chain" id="PRO_5045355989" description="P-type domain-containing protein" evidence="5">
    <location>
        <begin position="23"/>
        <end position="335"/>
    </location>
</feature>
<keyword evidence="5" id="KW-0732">Signal</keyword>
<keyword evidence="3 4" id="KW-1015">Disulfide bond</keyword>
<feature type="domain" description="P-type" evidence="6">
    <location>
        <begin position="24"/>
        <end position="70"/>
    </location>
</feature>
<dbReference type="InterPro" id="IPR017957">
    <property type="entry name" value="P_trefoil_CS"/>
</dbReference>
<sequence>MDCFKFIVGILVAFIHVLLVQSEQQCTSCFECADQIRCGHNSVSRAGCEEQGCMWCPKTAGNIQQCFYPWKQTNKTDCMVEENKRVGCGSNCVTETNCKEEHCCWEESTGENIPSCFFSNRMKSAPSPECSGCDRCSLRVDCGYSGVNEAGCLEKGCLWCPTDMEDEPWCLYPWEENLSKEKKCNIEEDMRLYCGLFGIDEETCSSKGCCWDEVNSPYDIPWCYHSDKVKITPQCLNCDQCFQKFRCGRPGINKTECEKMSCLWCPEEGGNDPWCIYSLHPGTSIGAENTCLIQEPYRRECGYPGITEIDCIYHRLCCWAPSQSDRVPWCYYGSV</sequence>
<dbReference type="PROSITE" id="PS00025">
    <property type="entry name" value="P_TREFOIL_1"/>
    <property type="match status" value="1"/>
</dbReference>
<gene>
    <name evidence="7" type="ORF">CVLEPA_LOCUS20516</name>
</gene>
<keyword evidence="2" id="KW-0964">Secreted</keyword>
<dbReference type="Gene3D" id="4.10.110.10">
    <property type="entry name" value="Spasmolytic Protein, domain 1"/>
    <property type="match status" value="6"/>
</dbReference>
<dbReference type="SUPFAM" id="SSF57492">
    <property type="entry name" value="Trefoil"/>
    <property type="match status" value="6"/>
</dbReference>
<organism evidence="7 8">
    <name type="scientific">Clavelina lepadiformis</name>
    <name type="common">Light-bulb sea squirt</name>
    <name type="synonym">Ascidia lepadiformis</name>
    <dbReference type="NCBI Taxonomy" id="159417"/>
    <lineage>
        <taxon>Eukaryota</taxon>
        <taxon>Metazoa</taxon>
        <taxon>Chordata</taxon>
        <taxon>Tunicata</taxon>
        <taxon>Ascidiacea</taxon>
        <taxon>Aplousobranchia</taxon>
        <taxon>Clavelinidae</taxon>
        <taxon>Clavelina</taxon>
    </lineage>
</organism>
<dbReference type="CDD" id="cd00111">
    <property type="entry name" value="Trefoil"/>
    <property type="match status" value="4"/>
</dbReference>
<evidence type="ECO:0000256" key="4">
    <source>
        <dbReference type="PROSITE-ProRule" id="PRU00779"/>
    </source>
</evidence>
<keyword evidence="8" id="KW-1185">Reference proteome</keyword>
<proteinExistence type="predicted"/>
<dbReference type="SMART" id="SM00018">
    <property type="entry name" value="PD"/>
    <property type="match status" value="6"/>
</dbReference>
<comment type="subcellular location">
    <subcellularLocation>
        <location evidence="1">Secreted</location>
    </subcellularLocation>
</comment>
<feature type="disulfide bond" evidence="4">
    <location>
        <begin position="88"/>
        <end position="103"/>
    </location>
</feature>
<feature type="domain" description="P-type" evidence="6">
    <location>
        <begin position="289"/>
        <end position="334"/>
    </location>
</feature>
<evidence type="ECO:0000313" key="8">
    <source>
        <dbReference type="Proteomes" id="UP001642483"/>
    </source>
</evidence>
<feature type="domain" description="P-type" evidence="6">
    <location>
        <begin position="128"/>
        <end position="174"/>
    </location>
</feature>
<protein>
    <recommendedName>
        <fullName evidence="6">P-type domain-containing protein</fullName>
    </recommendedName>
</protein>
<dbReference type="EMBL" id="CAWYQH010000108">
    <property type="protein sequence ID" value="CAK8688510.1"/>
    <property type="molecule type" value="Genomic_DNA"/>
</dbReference>
<dbReference type="Proteomes" id="UP001642483">
    <property type="component" value="Unassembled WGS sequence"/>
</dbReference>
<dbReference type="PANTHER" id="PTHR13826">
    <property type="entry name" value="INTESTINAL TREFOIL FACTOR-RELATED"/>
    <property type="match status" value="1"/>
</dbReference>
<feature type="disulfide bond" evidence="4">
    <location>
        <begin position="78"/>
        <end position="104"/>
    </location>
</feature>
<feature type="domain" description="P-type" evidence="6">
    <location>
        <begin position="76"/>
        <end position="120"/>
    </location>
</feature>
<evidence type="ECO:0000256" key="5">
    <source>
        <dbReference type="SAM" id="SignalP"/>
    </source>
</evidence>
<feature type="disulfide bond" evidence="4">
    <location>
        <begin position="142"/>
        <end position="157"/>
    </location>
</feature>
<name>A0ABP0GA79_CLALP</name>
<evidence type="ECO:0000313" key="7">
    <source>
        <dbReference type="EMBL" id="CAK8688510.1"/>
    </source>
</evidence>
<dbReference type="InterPro" id="IPR044913">
    <property type="entry name" value="P_trefoil_dom_sf"/>
</dbReference>
<comment type="caution">
    <text evidence="7">The sequence shown here is derived from an EMBL/GenBank/DDBJ whole genome shotgun (WGS) entry which is preliminary data.</text>
</comment>
<dbReference type="PANTHER" id="PTHR13826:SF14">
    <property type="entry name" value="TREFOIL FACTOR 2"/>
    <property type="match status" value="1"/>
</dbReference>
<comment type="caution">
    <text evidence="4">Lacks conserved residue(s) required for the propagation of feature annotation.</text>
</comment>
<feature type="disulfide bond" evidence="4">
    <location>
        <begin position="184"/>
        <end position="210"/>
    </location>
</feature>
<feature type="disulfide bond" evidence="4">
    <location>
        <begin position="38"/>
        <end position="53"/>
    </location>
</feature>
<evidence type="ECO:0000259" key="6">
    <source>
        <dbReference type="PROSITE" id="PS51448"/>
    </source>
</evidence>
<dbReference type="InterPro" id="IPR000519">
    <property type="entry name" value="P_trefoil_dom"/>
</dbReference>
<dbReference type="InterPro" id="IPR017994">
    <property type="entry name" value="P_trefoil_chordata"/>
</dbReference>
<evidence type="ECO:0000256" key="2">
    <source>
        <dbReference type="ARBA" id="ARBA00022525"/>
    </source>
</evidence>
<feature type="disulfide bond" evidence="4">
    <location>
        <begin position="194"/>
        <end position="209"/>
    </location>
</feature>
<feature type="disulfide bond" evidence="4">
    <location>
        <begin position="247"/>
        <end position="262"/>
    </location>
</feature>
<reference evidence="7 8" key="1">
    <citation type="submission" date="2024-02" db="EMBL/GenBank/DDBJ databases">
        <authorList>
            <person name="Daric V."/>
            <person name="Darras S."/>
        </authorList>
    </citation>
    <scope>NUCLEOTIDE SEQUENCE [LARGE SCALE GENOMIC DNA]</scope>
</reference>
<feature type="signal peptide" evidence="5">
    <location>
        <begin position="1"/>
        <end position="22"/>
    </location>
</feature>
<feature type="domain" description="P-type" evidence="6">
    <location>
        <begin position="182"/>
        <end position="227"/>
    </location>
</feature>
<dbReference type="PROSITE" id="PS51448">
    <property type="entry name" value="P_TREFOIL_2"/>
    <property type="match status" value="6"/>
</dbReference>
<dbReference type="Pfam" id="PF00088">
    <property type="entry name" value="Trefoil"/>
    <property type="match status" value="6"/>
</dbReference>
<evidence type="ECO:0000256" key="3">
    <source>
        <dbReference type="ARBA" id="ARBA00023157"/>
    </source>
</evidence>